<dbReference type="AlphaFoldDB" id="A0A3B1CG05"/>
<protein>
    <submittedName>
        <fullName evidence="1">Uncharacterized protein</fullName>
    </submittedName>
</protein>
<organism evidence="1">
    <name type="scientific">hydrothermal vent metagenome</name>
    <dbReference type="NCBI Taxonomy" id="652676"/>
    <lineage>
        <taxon>unclassified sequences</taxon>
        <taxon>metagenomes</taxon>
        <taxon>ecological metagenomes</taxon>
    </lineage>
</organism>
<name>A0A3B1CG05_9ZZZZ</name>
<accession>A0A3B1CG05</accession>
<reference evidence="1" key="1">
    <citation type="submission" date="2018-06" db="EMBL/GenBank/DDBJ databases">
        <authorList>
            <person name="Zhirakovskaya E."/>
        </authorList>
    </citation>
    <scope>NUCLEOTIDE SEQUENCE</scope>
</reference>
<gene>
    <name evidence="1" type="ORF">MNBD_IGNAVI01-1418</name>
</gene>
<dbReference type="EMBL" id="UOGD01000448">
    <property type="protein sequence ID" value="VAX29406.1"/>
    <property type="molecule type" value="Genomic_DNA"/>
</dbReference>
<proteinExistence type="predicted"/>
<sequence length="264" mass="29405">MINWANHPESLWSKNLLISSDFPHYIREGIEKGVYNGNELAYEGLGGIAVYFSGPIGGLMAPHPSLPIPDPFLDTLYSEPSFTKTKALGDQIAILSLSALKKNSEEIDKTNIYLRAKTIYLPLDNTVFRIASGIGLLKRGSPELFNTRSEVAALQIGPAMFVSIPGEIYPEIVYGGIEAPEGRDFKVYPIEVPPIQDVITTKYKFYICLSNDEIGYIIPKSEWDVEKPYLYNSKSDFYGEGNSLGPETAPLLYKDIVEVIRDLE</sequence>
<evidence type="ECO:0000313" key="1">
    <source>
        <dbReference type="EMBL" id="VAX29406.1"/>
    </source>
</evidence>